<evidence type="ECO:0000313" key="2">
    <source>
        <dbReference type="Proteomes" id="UP000036958"/>
    </source>
</evidence>
<dbReference type="AlphaFoldDB" id="A0A0L8VFM7"/>
<dbReference type="Proteomes" id="UP000036958">
    <property type="component" value="Unassembled WGS sequence"/>
</dbReference>
<protein>
    <submittedName>
        <fullName evidence="1">Uncharacterized protein</fullName>
    </submittedName>
</protein>
<dbReference type="EMBL" id="LGIA01000003">
    <property type="protein sequence ID" value="KOH47143.1"/>
    <property type="molecule type" value="Genomic_DNA"/>
</dbReference>
<sequence length="51" mass="5846">MLQAAKTASSTINSACFMAPVLFGYTNKACRLFIRRKIQKFSWSIKTSLEW</sequence>
<proteinExistence type="predicted"/>
<evidence type="ECO:0000313" key="1">
    <source>
        <dbReference type="EMBL" id="KOH47143.1"/>
    </source>
</evidence>
<keyword evidence="2" id="KW-1185">Reference proteome</keyword>
<accession>A0A0L8VFM7</accession>
<comment type="caution">
    <text evidence="1">The sequence shown here is derived from an EMBL/GenBank/DDBJ whole genome shotgun (WGS) entry which is preliminary data.</text>
</comment>
<name>A0A0L8VFM7_9BACT</name>
<organism evidence="1 2">
    <name type="scientific">Sunxiuqinia dokdonensis</name>
    <dbReference type="NCBI Taxonomy" id="1409788"/>
    <lineage>
        <taxon>Bacteria</taxon>
        <taxon>Pseudomonadati</taxon>
        <taxon>Bacteroidota</taxon>
        <taxon>Bacteroidia</taxon>
        <taxon>Marinilabiliales</taxon>
        <taxon>Prolixibacteraceae</taxon>
        <taxon>Sunxiuqinia</taxon>
    </lineage>
</organism>
<gene>
    <name evidence="1" type="ORF">NC99_00430</name>
</gene>
<reference evidence="2" key="1">
    <citation type="submission" date="2015-07" db="EMBL/GenBank/DDBJ databases">
        <title>Genome sequencing of Sunxiuqinia dokdonensis strain SK.</title>
        <authorList>
            <person name="Ahn S."/>
            <person name="Kim B.-C."/>
        </authorList>
    </citation>
    <scope>NUCLEOTIDE SEQUENCE [LARGE SCALE GENOMIC DNA]</scope>
    <source>
        <strain evidence="2">SK</strain>
    </source>
</reference>